<dbReference type="PROSITE" id="PS50234">
    <property type="entry name" value="VWFA"/>
    <property type="match status" value="1"/>
</dbReference>
<keyword evidence="10" id="KW-1185">Reference proteome</keyword>
<evidence type="ECO:0000256" key="4">
    <source>
        <dbReference type="ARBA" id="ARBA00023136"/>
    </source>
</evidence>
<sequence>KAVIKTLISSIAESLSPTVIAMGVEYWILLIVFIGCYKRSGQTCPHQPRVAFAVDSSQSISNQEFKDQLTLVTSIVTNSLTSPKDVAIALYNTQVRVNITFDRFNSFTNLRNAISDLPLLDSAKDESDLVNLFNTKFTKLPEVFMMIKKERNATYSAGFKIPDGRLGNVKKIAVTFGVKSNIGSIADFHRVFQYKKSEEFNPYSQYSKISKTLCYALVSPSTSVPKTENSPKQPVGTSSDLPSYILNSVPYDITSTLATGMNYSALKSPLMTASPLTASYILSTQNGFNETNDSLPTIKRTSSLILATYASHMTYSGQGKTSLSKGRVSLSIKPSQKASTKPSSLLVMSKKRDLPQTVNTETQGFLRTRKWSSSFLQTTCASHMTPYPAQGKTFPSITPSLEKSTRPSSTISVSSQEGDLSDTTNLLPSSVKIVPSTAVKELITQTVNSSIEVKNDDFIDKLLRVCHIFVVQISTFEGIQLGSLDADNSTIIFPRGVFGHMSNKRNETGVLITLVFDPFQQLRERGAFPSFGADHYIVSKIVNAFTRPPPLYPLPRPIQINLRHFEDTYHEPHCVFWDYTNAGISSKFGKWSRRGCRVFYSNDGFTECHCDHMTNYAVLMRVKEQV</sequence>
<dbReference type="Pfam" id="PF01825">
    <property type="entry name" value="GPS"/>
    <property type="match status" value="1"/>
</dbReference>
<gene>
    <name evidence="9" type="ORF">PEVE_00005605</name>
</gene>
<feature type="non-terminal residue" evidence="9">
    <location>
        <position position="626"/>
    </location>
</feature>
<reference evidence="9 10" key="1">
    <citation type="submission" date="2022-05" db="EMBL/GenBank/DDBJ databases">
        <authorList>
            <consortium name="Genoscope - CEA"/>
            <person name="William W."/>
        </authorList>
    </citation>
    <scope>NUCLEOTIDE SEQUENCE [LARGE SCALE GENOMIC DNA]</scope>
</reference>
<keyword evidence="3" id="KW-1133">Transmembrane helix</keyword>
<evidence type="ECO:0000259" key="8">
    <source>
        <dbReference type="PROSITE" id="PS50234"/>
    </source>
</evidence>
<feature type="non-terminal residue" evidence="9">
    <location>
        <position position="1"/>
    </location>
</feature>
<dbReference type="InterPro" id="IPR036465">
    <property type="entry name" value="vWFA_dom_sf"/>
</dbReference>
<accession>A0ABN8QKD8</accession>
<keyword evidence="2" id="KW-0812">Transmembrane</keyword>
<name>A0ABN8QKD8_9CNID</name>
<organism evidence="9 10">
    <name type="scientific">Porites evermanni</name>
    <dbReference type="NCBI Taxonomy" id="104178"/>
    <lineage>
        <taxon>Eukaryota</taxon>
        <taxon>Metazoa</taxon>
        <taxon>Cnidaria</taxon>
        <taxon>Anthozoa</taxon>
        <taxon>Hexacorallia</taxon>
        <taxon>Scleractinia</taxon>
        <taxon>Fungiina</taxon>
        <taxon>Poritidae</taxon>
        <taxon>Porites</taxon>
    </lineage>
</organism>
<evidence type="ECO:0000256" key="5">
    <source>
        <dbReference type="ARBA" id="ARBA00023157"/>
    </source>
</evidence>
<dbReference type="Pfam" id="PF00092">
    <property type="entry name" value="VWA"/>
    <property type="match status" value="1"/>
</dbReference>
<comment type="caution">
    <text evidence="9">The sequence shown here is derived from an EMBL/GenBank/DDBJ whole genome shotgun (WGS) entry which is preliminary data.</text>
</comment>
<keyword evidence="5" id="KW-1015">Disulfide bond</keyword>
<dbReference type="EMBL" id="CALNXI010001358">
    <property type="protein sequence ID" value="CAH3166257.1"/>
    <property type="molecule type" value="Genomic_DNA"/>
</dbReference>
<proteinExistence type="predicted"/>
<feature type="domain" description="VWFA" evidence="8">
    <location>
        <begin position="49"/>
        <end position="176"/>
    </location>
</feature>
<protein>
    <submittedName>
        <fullName evidence="9">Uncharacterized protein</fullName>
    </submittedName>
</protein>
<comment type="subcellular location">
    <subcellularLocation>
        <location evidence="1">Membrane</location>
    </subcellularLocation>
</comment>
<dbReference type="InterPro" id="IPR046338">
    <property type="entry name" value="GAIN_dom_sf"/>
</dbReference>
<dbReference type="PANTHER" id="PTHR12011:SF347">
    <property type="entry name" value="FI21270P1-RELATED"/>
    <property type="match status" value="1"/>
</dbReference>
<keyword evidence="4" id="KW-0472">Membrane</keyword>
<feature type="region of interest" description="Disordered" evidence="6">
    <location>
        <begin position="391"/>
        <end position="422"/>
    </location>
</feature>
<dbReference type="InterPro" id="IPR000203">
    <property type="entry name" value="GPS"/>
</dbReference>
<evidence type="ECO:0000256" key="3">
    <source>
        <dbReference type="ARBA" id="ARBA00022989"/>
    </source>
</evidence>
<evidence type="ECO:0000313" key="9">
    <source>
        <dbReference type="EMBL" id="CAH3166257.1"/>
    </source>
</evidence>
<feature type="compositionally biased region" description="Low complexity" evidence="6">
    <location>
        <begin position="406"/>
        <end position="415"/>
    </location>
</feature>
<evidence type="ECO:0000256" key="2">
    <source>
        <dbReference type="ARBA" id="ARBA00022692"/>
    </source>
</evidence>
<evidence type="ECO:0000313" key="10">
    <source>
        <dbReference type="Proteomes" id="UP001159427"/>
    </source>
</evidence>
<dbReference type="InterPro" id="IPR057244">
    <property type="entry name" value="GAIN_B"/>
</dbReference>
<evidence type="ECO:0000256" key="6">
    <source>
        <dbReference type="SAM" id="MobiDB-lite"/>
    </source>
</evidence>
<dbReference type="PANTHER" id="PTHR12011">
    <property type="entry name" value="ADHESION G-PROTEIN COUPLED RECEPTOR"/>
    <property type="match status" value="1"/>
</dbReference>
<dbReference type="SMART" id="SM00303">
    <property type="entry name" value="GPS"/>
    <property type="match status" value="1"/>
</dbReference>
<evidence type="ECO:0000256" key="1">
    <source>
        <dbReference type="ARBA" id="ARBA00004370"/>
    </source>
</evidence>
<dbReference type="Gene3D" id="3.40.50.410">
    <property type="entry name" value="von Willebrand factor, type A domain"/>
    <property type="match status" value="1"/>
</dbReference>
<dbReference type="PROSITE" id="PS50221">
    <property type="entry name" value="GAIN_B"/>
    <property type="match status" value="1"/>
</dbReference>
<feature type="compositionally biased region" description="Polar residues" evidence="6">
    <location>
        <begin position="393"/>
        <end position="402"/>
    </location>
</feature>
<dbReference type="InterPro" id="IPR002035">
    <property type="entry name" value="VWF_A"/>
</dbReference>
<dbReference type="SUPFAM" id="SSF53300">
    <property type="entry name" value="vWA-like"/>
    <property type="match status" value="1"/>
</dbReference>
<evidence type="ECO:0000259" key="7">
    <source>
        <dbReference type="PROSITE" id="PS50221"/>
    </source>
</evidence>
<dbReference type="Proteomes" id="UP001159427">
    <property type="component" value="Unassembled WGS sequence"/>
</dbReference>
<feature type="domain" description="GAIN-B" evidence="7">
    <location>
        <begin position="469"/>
        <end position="626"/>
    </location>
</feature>
<dbReference type="Gene3D" id="2.60.220.50">
    <property type="match status" value="1"/>
</dbReference>